<dbReference type="PANTHER" id="PTHR30288:SF0">
    <property type="entry name" value="FLAGELLAR HOOK-ASSOCIATED PROTEIN 2"/>
    <property type="match status" value="1"/>
</dbReference>
<dbReference type="InterPro" id="IPR040026">
    <property type="entry name" value="FliD"/>
</dbReference>
<dbReference type="PANTHER" id="PTHR30288">
    <property type="entry name" value="FLAGELLAR CAP/ASSEMBLY PROTEIN FLID"/>
    <property type="match status" value="1"/>
</dbReference>
<comment type="function">
    <text evidence="5">Required for morphogenesis and for the elongation of the flagellar filament by facilitating polymerization of the flagellin monomers at the tip of growing filament. Forms a capping structure, which prevents flagellin subunits (transported through the central channel of the flagellum) from leaking out without polymerization at the distal end.</text>
</comment>
<dbReference type="KEGG" id="dce:O6P33_10880"/>
<keyword evidence="8" id="KW-0966">Cell projection</keyword>
<dbReference type="Proteomes" id="UP001212189">
    <property type="component" value="Chromosome"/>
</dbReference>
<dbReference type="Pfam" id="PF02465">
    <property type="entry name" value="FliD_N"/>
    <property type="match status" value="1"/>
</dbReference>
<dbReference type="GO" id="GO:0007155">
    <property type="term" value="P:cell adhesion"/>
    <property type="evidence" value="ECO:0007669"/>
    <property type="project" value="InterPro"/>
</dbReference>
<name>A0AAE9VMJ6_9GAMM</name>
<protein>
    <recommendedName>
        <fullName evidence="5">Flagellar hook-associated protein 2</fullName>
        <shortName evidence="5">HAP2</shortName>
    </recommendedName>
    <alternativeName>
        <fullName evidence="5">Flagellar cap protein</fullName>
    </alternativeName>
</protein>
<dbReference type="InterPro" id="IPR010810">
    <property type="entry name" value="Flagellin_hook_IN_motif"/>
</dbReference>
<organism evidence="8 9">
    <name type="scientific">Denitrificimonas caeni</name>
    <dbReference type="NCBI Taxonomy" id="521720"/>
    <lineage>
        <taxon>Bacteria</taxon>
        <taxon>Pseudomonadati</taxon>
        <taxon>Pseudomonadota</taxon>
        <taxon>Gammaproteobacteria</taxon>
        <taxon>Pseudomonadales</taxon>
        <taxon>Pseudomonadaceae</taxon>
        <taxon>Denitrificimonas</taxon>
    </lineage>
</organism>
<comment type="subunit">
    <text evidence="2 5">Homopentamer.</text>
</comment>
<evidence type="ECO:0000313" key="9">
    <source>
        <dbReference type="Proteomes" id="UP001212189"/>
    </source>
</evidence>
<dbReference type="InterPro" id="IPR010809">
    <property type="entry name" value="FliD_C"/>
</dbReference>
<accession>A0AAE9VMJ6</accession>
<keyword evidence="5" id="KW-0964">Secreted</keyword>
<evidence type="ECO:0000256" key="5">
    <source>
        <dbReference type="RuleBase" id="RU362066"/>
    </source>
</evidence>
<evidence type="ECO:0000256" key="3">
    <source>
        <dbReference type="ARBA" id="ARBA00023054"/>
    </source>
</evidence>
<keyword evidence="9" id="KW-1185">Reference proteome</keyword>
<dbReference type="Pfam" id="PF07196">
    <property type="entry name" value="Flagellin_IN"/>
    <property type="match status" value="1"/>
</dbReference>
<evidence type="ECO:0000259" key="7">
    <source>
        <dbReference type="Pfam" id="PF07195"/>
    </source>
</evidence>
<feature type="domain" description="Flagellar hook-associated protein 2 C-terminal" evidence="7">
    <location>
        <begin position="234"/>
        <end position="458"/>
    </location>
</feature>
<comment type="similarity">
    <text evidence="1 5">Belongs to the FliD family.</text>
</comment>
<evidence type="ECO:0000256" key="2">
    <source>
        <dbReference type="ARBA" id="ARBA00011255"/>
    </source>
</evidence>
<evidence type="ECO:0000256" key="4">
    <source>
        <dbReference type="ARBA" id="ARBA00023143"/>
    </source>
</evidence>
<dbReference type="GO" id="GO:0009421">
    <property type="term" value="C:bacterial-type flagellum filament cap"/>
    <property type="evidence" value="ECO:0007669"/>
    <property type="project" value="InterPro"/>
</dbReference>
<evidence type="ECO:0000313" key="8">
    <source>
        <dbReference type="EMBL" id="WBE24855.1"/>
    </source>
</evidence>
<feature type="domain" description="Flagellar hook-associated protein 2 N-terminal" evidence="6">
    <location>
        <begin position="9"/>
        <end position="105"/>
    </location>
</feature>
<evidence type="ECO:0000256" key="1">
    <source>
        <dbReference type="ARBA" id="ARBA00009764"/>
    </source>
</evidence>
<keyword evidence="4 5" id="KW-0975">Bacterial flagellum</keyword>
<comment type="subcellular location">
    <subcellularLocation>
        <location evidence="5">Secreted</location>
    </subcellularLocation>
    <subcellularLocation>
        <location evidence="5">Bacterial flagellum</location>
    </subcellularLocation>
</comment>
<keyword evidence="8" id="KW-0282">Flagellum</keyword>
<keyword evidence="8" id="KW-0969">Cilium</keyword>
<sequence length="478" mass="49941">MAGIPGIGSGLDIKNIVKAMVDAEVAPKASQLGRLEKTTEAKFSALGQLQSALGNFQTAMKDLNKMALFDNRTATSSNTALLSATAEKTALSGKYSVAVERLASSSKVTTAALDKDFKATEAGSLTVKLGGDDESPVSVNIAEGASLIEIRDALNEQLKDKGVTANIINNPSTGQSQLVLSGKETGSGKDIIVTGAGGNLDALNVNGSVMAQAAVAATDDSLFVPATAGALELAANAVFTIDGLKLESASNTVENVIPDVSFTLKGKTEENKPLTVTVGQDTKGVKDQLKKFVDSYNEFMEVSNKLTAVTKVGDDKAPVVGGLVGDSTVRNLVNSMRNELSNVSGNGDIRVLADLGITTQKDGTLKIDDKKLDAALETNFDSVGQFFAGDNGLMSRMDNRIGGYTGKDGIIGSRQQSLDATRSDITKQKEKLTARAGQIEARLLKQFNAMDALVGQLNTTSQQLLQSLGSLPGMNSRN</sequence>
<reference evidence="8 9" key="1">
    <citation type="submission" date="2022-12" db="EMBL/GenBank/DDBJ databases">
        <title>Coexistence and Characterization of a Novel Tigecycline Resistance gene tet(X) variant and blaNDM-1 in a Pseudomonas caeni Isolate of Chicken Origin.</title>
        <authorList>
            <person name="Lu X."/>
            <person name="Zhang L."/>
            <person name="Li R."/>
            <person name="Wang Z."/>
        </authorList>
    </citation>
    <scope>NUCLEOTIDE SEQUENCE [LARGE SCALE GENOMIC DNA]</scope>
    <source>
        <strain evidence="8 9">CE14</strain>
    </source>
</reference>
<dbReference type="GO" id="GO:0071973">
    <property type="term" value="P:bacterial-type flagellum-dependent cell motility"/>
    <property type="evidence" value="ECO:0007669"/>
    <property type="project" value="TreeGrafter"/>
</dbReference>
<evidence type="ECO:0000259" key="6">
    <source>
        <dbReference type="Pfam" id="PF02465"/>
    </source>
</evidence>
<dbReference type="InterPro" id="IPR003481">
    <property type="entry name" value="FliD_N"/>
</dbReference>
<dbReference type="Pfam" id="PF07195">
    <property type="entry name" value="FliD_C"/>
    <property type="match status" value="1"/>
</dbReference>
<dbReference type="GO" id="GO:0005576">
    <property type="term" value="C:extracellular region"/>
    <property type="evidence" value="ECO:0007669"/>
    <property type="project" value="UniProtKB-SubCell"/>
</dbReference>
<dbReference type="GO" id="GO:0009424">
    <property type="term" value="C:bacterial-type flagellum hook"/>
    <property type="evidence" value="ECO:0007669"/>
    <property type="project" value="UniProtKB-UniRule"/>
</dbReference>
<proteinExistence type="inferred from homology"/>
<gene>
    <name evidence="8" type="primary">fliD</name>
    <name evidence="8" type="ORF">O6P33_10880</name>
</gene>
<dbReference type="RefSeq" id="WP_269817798.1">
    <property type="nucleotide sequence ID" value="NZ_CP114976.1"/>
</dbReference>
<keyword evidence="3" id="KW-0175">Coiled coil</keyword>
<dbReference type="AlphaFoldDB" id="A0AAE9VMJ6"/>
<dbReference type="EMBL" id="CP114976">
    <property type="protein sequence ID" value="WBE24855.1"/>
    <property type="molecule type" value="Genomic_DNA"/>
</dbReference>